<keyword evidence="1" id="KW-0677">Repeat</keyword>
<feature type="compositionally biased region" description="Basic residues" evidence="5">
    <location>
        <begin position="22"/>
        <end position="48"/>
    </location>
</feature>
<feature type="repeat" description="ANK" evidence="3">
    <location>
        <begin position="625"/>
        <end position="657"/>
    </location>
</feature>
<feature type="domain" description="RRM" evidence="6">
    <location>
        <begin position="110"/>
        <end position="188"/>
    </location>
</feature>
<evidence type="ECO:0000256" key="2">
    <source>
        <dbReference type="ARBA" id="ARBA00023043"/>
    </source>
</evidence>
<keyword evidence="8" id="KW-1185">Reference proteome</keyword>
<sequence>MADSPRKRYSRSPSPLGAQSRSRSRSRSRLRSRSRSWSRPRTGFRGRSRSRSRGRFVYDFHLLPLVWASCYNCTFKVWKPHPCLMDGWCLQDSFSTIDQFRRNEVENPGTTLYVTGLSTRVTERDLEDHFSKEGKVASVFLVVEPRSRISRGFAFITMDSLQDAERCIKYLNQSVLEGRYITVERSRRKRARTPTPGHYLGLKSTRDQGYRGDRGDRGRYHGGSSRDDYGYRKSPRRSPFRGGREYSPRHSPYGGRSRRDRSRSYSPYHSPERNYARGSSSSHSGSEYKPVGSSPPVIVGNKPLALDLSEWMAGCLRLQTRVLWYRVGLYCRILVVGDIESFHLRMESDHYTDHEEEEEEEHIIGDCLVFEEGIFEDPFLKETFEPSIDKPQNRKSKIEVEPENLVPENWKEAQAAINITKKERRKIAQQLEFGSRVEKRKQGLRPIGNVSLEEYVKRRDDNLAQLNPVVLDNPNFLARIGELRDGEVGSSVSNSRVAPRNPRLAVYGGTLDDISEFFSSGNYDPSTAQKSEGPRKLFTKDEKTLLNRRIPDLAAATSGKWQPLHTLAASGEFYLVNVLLKHCSDVNVPDKEGLTALHKAILCKKHAIFNYLLRESANPFVRDKEGATLMHYAVHTASSQMIKILLLYNVDINLADNDGWTPLHVAVQSRRTDIVRLLLIKGADKTLKNRDGLTPLDLCLYSGRDTRTYELIKLMKQFPSHPKLV</sequence>
<dbReference type="PANTHER" id="PTHR24203:SF86">
    <property type="entry name" value="PROTEASOME 26S SUBUNIT, NON-ATPASE 10"/>
    <property type="match status" value="1"/>
</dbReference>
<reference evidence="7 8" key="1">
    <citation type="submission" date="2024-02" db="EMBL/GenBank/DDBJ databases">
        <authorList>
            <person name="Vignale AGUSTIN F."/>
            <person name="Sosa J E."/>
            <person name="Modenutti C."/>
        </authorList>
    </citation>
    <scope>NUCLEOTIDE SEQUENCE [LARGE SCALE GENOMIC DNA]</scope>
</reference>
<feature type="repeat" description="ANK" evidence="3">
    <location>
        <begin position="592"/>
        <end position="624"/>
    </location>
</feature>
<dbReference type="CDD" id="cd00590">
    <property type="entry name" value="RRM_SF"/>
    <property type="match status" value="1"/>
</dbReference>
<feature type="repeat" description="ANK" evidence="3">
    <location>
        <begin position="559"/>
        <end position="591"/>
    </location>
</feature>
<evidence type="ECO:0000313" key="8">
    <source>
        <dbReference type="Proteomes" id="UP001642360"/>
    </source>
</evidence>
<keyword evidence="4" id="KW-0694">RNA-binding</keyword>
<dbReference type="Gene3D" id="1.25.40.20">
    <property type="entry name" value="Ankyrin repeat-containing domain"/>
    <property type="match status" value="2"/>
</dbReference>
<accession>A0ABC8RAW3</accession>
<dbReference type="PROSITE" id="PS50088">
    <property type="entry name" value="ANK_REPEAT"/>
    <property type="match status" value="4"/>
</dbReference>
<dbReference type="SMART" id="SM00248">
    <property type="entry name" value="ANK"/>
    <property type="match status" value="5"/>
</dbReference>
<dbReference type="GO" id="GO:0003723">
    <property type="term" value="F:RNA binding"/>
    <property type="evidence" value="ECO:0007669"/>
    <property type="project" value="UniProtKB-UniRule"/>
</dbReference>
<dbReference type="Pfam" id="PF00076">
    <property type="entry name" value="RRM_1"/>
    <property type="match status" value="1"/>
</dbReference>
<feature type="region of interest" description="Disordered" evidence="5">
    <location>
        <begin position="1"/>
        <end position="48"/>
    </location>
</feature>
<dbReference type="InterPro" id="IPR012677">
    <property type="entry name" value="Nucleotide-bd_a/b_plait_sf"/>
</dbReference>
<dbReference type="Gene3D" id="3.30.70.330">
    <property type="match status" value="1"/>
</dbReference>
<comment type="caution">
    <text evidence="7">The sequence shown here is derived from an EMBL/GenBank/DDBJ whole genome shotgun (WGS) entry which is preliminary data.</text>
</comment>
<feature type="region of interest" description="Disordered" evidence="5">
    <location>
        <begin position="186"/>
        <end position="296"/>
    </location>
</feature>
<evidence type="ECO:0000256" key="3">
    <source>
        <dbReference type="PROSITE-ProRule" id="PRU00023"/>
    </source>
</evidence>
<evidence type="ECO:0000313" key="7">
    <source>
        <dbReference type="EMBL" id="CAK9142128.1"/>
    </source>
</evidence>
<dbReference type="Pfam" id="PF12796">
    <property type="entry name" value="Ank_2"/>
    <property type="match status" value="1"/>
</dbReference>
<dbReference type="SUPFAM" id="SSF54928">
    <property type="entry name" value="RNA-binding domain, RBD"/>
    <property type="match status" value="1"/>
</dbReference>
<evidence type="ECO:0000256" key="1">
    <source>
        <dbReference type="ARBA" id="ARBA00022737"/>
    </source>
</evidence>
<dbReference type="InterPro" id="IPR035979">
    <property type="entry name" value="RBD_domain_sf"/>
</dbReference>
<dbReference type="InterPro" id="IPR000504">
    <property type="entry name" value="RRM_dom"/>
</dbReference>
<dbReference type="AlphaFoldDB" id="A0ABC8RAW3"/>
<organism evidence="7 8">
    <name type="scientific">Ilex paraguariensis</name>
    <name type="common">yerba mate</name>
    <dbReference type="NCBI Taxonomy" id="185542"/>
    <lineage>
        <taxon>Eukaryota</taxon>
        <taxon>Viridiplantae</taxon>
        <taxon>Streptophyta</taxon>
        <taxon>Embryophyta</taxon>
        <taxon>Tracheophyta</taxon>
        <taxon>Spermatophyta</taxon>
        <taxon>Magnoliopsida</taxon>
        <taxon>eudicotyledons</taxon>
        <taxon>Gunneridae</taxon>
        <taxon>Pentapetalae</taxon>
        <taxon>asterids</taxon>
        <taxon>campanulids</taxon>
        <taxon>Aquifoliales</taxon>
        <taxon>Aquifoliaceae</taxon>
        <taxon>Ilex</taxon>
    </lineage>
</organism>
<dbReference type="InterPro" id="IPR036770">
    <property type="entry name" value="Ankyrin_rpt-contain_sf"/>
</dbReference>
<dbReference type="PROSITE" id="PS50297">
    <property type="entry name" value="ANK_REP_REGION"/>
    <property type="match status" value="2"/>
</dbReference>
<gene>
    <name evidence="7" type="ORF">ILEXP_LOCUS9778</name>
</gene>
<keyword evidence="2 3" id="KW-0040">ANK repeat</keyword>
<feature type="compositionally biased region" description="Basic and acidic residues" evidence="5">
    <location>
        <begin position="204"/>
        <end position="231"/>
    </location>
</feature>
<protein>
    <recommendedName>
        <fullName evidence="6">RRM domain-containing protein</fullName>
    </recommendedName>
</protein>
<dbReference type="SUPFAM" id="SSF48403">
    <property type="entry name" value="Ankyrin repeat"/>
    <property type="match status" value="1"/>
</dbReference>
<evidence type="ECO:0000256" key="5">
    <source>
        <dbReference type="SAM" id="MobiDB-lite"/>
    </source>
</evidence>
<dbReference type="SMART" id="SM00360">
    <property type="entry name" value="RRM"/>
    <property type="match status" value="1"/>
</dbReference>
<proteinExistence type="predicted"/>
<evidence type="ECO:0000259" key="6">
    <source>
        <dbReference type="PROSITE" id="PS50102"/>
    </source>
</evidence>
<dbReference type="EMBL" id="CAUOFW020001194">
    <property type="protein sequence ID" value="CAK9142128.1"/>
    <property type="molecule type" value="Genomic_DNA"/>
</dbReference>
<evidence type="ECO:0000256" key="4">
    <source>
        <dbReference type="PROSITE-ProRule" id="PRU00176"/>
    </source>
</evidence>
<dbReference type="FunFam" id="1.25.40.20:FF:000461">
    <property type="entry name" value="Ankyrin repeat domain-containing protein, chloroplastic"/>
    <property type="match status" value="1"/>
</dbReference>
<dbReference type="PROSITE" id="PS50102">
    <property type="entry name" value="RRM"/>
    <property type="match status" value="1"/>
</dbReference>
<name>A0ABC8RAW3_9AQUA</name>
<dbReference type="PANTHER" id="PTHR24203">
    <property type="entry name" value="ANKYRIN REPEAT FAMILY PROTEIN"/>
    <property type="match status" value="1"/>
</dbReference>
<dbReference type="Proteomes" id="UP001642360">
    <property type="component" value="Unassembled WGS sequence"/>
</dbReference>
<feature type="repeat" description="ANK" evidence="3">
    <location>
        <begin position="658"/>
        <end position="690"/>
    </location>
</feature>
<dbReference type="InterPro" id="IPR002110">
    <property type="entry name" value="Ankyrin_rpt"/>
</dbReference>